<feature type="domain" description="Carboxymuconolactone decarboxylase-like" evidence="1">
    <location>
        <begin position="64"/>
        <end position="122"/>
    </location>
</feature>
<gene>
    <name evidence="2" type="ORF">SK571_44485</name>
</gene>
<organism evidence="2 3">
    <name type="scientific">Lentzea kristufekii</name>
    <dbReference type="NCBI Taxonomy" id="3095430"/>
    <lineage>
        <taxon>Bacteria</taxon>
        <taxon>Bacillati</taxon>
        <taxon>Actinomycetota</taxon>
        <taxon>Actinomycetes</taxon>
        <taxon>Pseudonocardiales</taxon>
        <taxon>Pseudonocardiaceae</taxon>
        <taxon>Lentzea</taxon>
    </lineage>
</organism>
<evidence type="ECO:0000259" key="1">
    <source>
        <dbReference type="Pfam" id="PF02627"/>
    </source>
</evidence>
<dbReference type="InterPro" id="IPR029032">
    <property type="entry name" value="AhpD-like"/>
</dbReference>
<proteinExistence type="predicted"/>
<dbReference type="Proteomes" id="UP001271792">
    <property type="component" value="Unassembled WGS sequence"/>
</dbReference>
<comment type="caution">
    <text evidence="2">The sequence shown here is derived from an EMBL/GenBank/DDBJ whole genome shotgun (WGS) entry which is preliminary data.</text>
</comment>
<evidence type="ECO:0000313" key="2">
    <source>
        <dbReference type="EMBL" id="MDX8056477.1"/>
    </source>
</evidence>
<dbReference type="InterPro" id="IPR004675">
    <property type="entry name" value="AhpD_core"/>
</dbReference>
<dbReference type="SUPFAM" id="SSF69118">
    <property type="entry name" value="AhpD-like"/>
    <property type="match status" value="1"/>
</dbReference>
<sequence length="316" mass="33056">MARSLLRTALRGLSLAQVRHVTPVSFRQAGPEVLQVYRAVEREFGVLAPPVVLHAAAPGVLRASWVMLREIVLAPSLLDRGTKEAVAAAVSEANRCPYCVTVHTGTMAKFGGTTVDLADAGRFGADELPEALGVATTLQYFNRMVSIFLTERPMPPYAPKWLLGPVTGMLTGLIAAAGAAPPGRNPLPEAPLPQELAWAASSPDVANALARAKAVFDAAEIPSAVRGLLAAELSTWDGKPKGPSRAWVWDAADRVGPGDRAAARLALLTAFAPYQVDDDVIGNVRADDTALIGLTAWASMAAAVRATALAKSPTGS</sequence>
<dbReference type="Gene3D" id="1.20.1290.10">
    <property type="entry name" value="AhpD-like"/>
    <property type="match status" value="1"/>
</dbReference>
<dbReference type="RefSeq" id="WP_319990140.1">
    <property type="nucleotide sequence ID" value="NZ_JAXAVV010000044.1"/>
</dbReference>
<dbReference type="EMBL" id="JAXAVV010000044">
    <property type="protein sequence ID" value="MDX8056477.1"/>
    <property type="molecule type" value="Genomic_DNA"/>
</dbReference>
<accession>A0ABU4U7M1</accession>
<name>A0ABU4U7M1_9PSEU</name>
<keyword evidence="3" id="KW-1185">Reference proteome</keyword>
<evidence type="ECO:0000313" key="3">
    <source>
        <dbReference type="Proteomes" id="UP001271792"/>
    </source>
</evidence>
<dbReference type="Pfam" id="PF02627">
    <property type="entry name" value="CMD"/>
    <property type="match status" value="1"/>
</dbReference>
<reference evidence="2 3" key="1">
    <citation type="submission" date="2023-11" db="EMBL/GenBank/DDBJ databases">
        <title>Lentzea sokolovensis, sp. nov., Lentzea kristufkii, sp. nov., and Lentzea miocenensis, sp. nov., rare actinobacteria from Sokolov Coal Basin, Miocene lacustrine sediment, Czech Republic.</title>
        <authorList>
            <person name="Lara A."/>
            <person name="Kotroba L."/>
            <person name="Nouioui I."/>
            <person name="Neumann-Schaal M."/>
            <person name="Mast Y."/>
            <person name="Chronakova A."/>
        </authorList>
    </citation>
    <scope>NUCLEOTIDE SEQUENCE [LARGE SCALE GENOMIC DNA]</scope>
    <source>
        <strain evidence="2 3">BCCO 10_0798</strain>
    </source>
</reference>
<dbReference type="InterPro" id="IPR003779">
    <property type="entry name" value="CMD-like"/>
</dbReference>
<reference evidence="2 3" key="2">
    <citation type="submission" date="2023-11" db="EMBL/GenBank/DDBJ databases">
        <authorList>
            <person name="Lara A.C."/>
            <person name="Chronakova A."/>
        </authorList>
    </citation>
    <scope>NUCLEOTIDE SEQUENCE [LARGE SCALE GENOMIC DNA]</scope>
    <source>
        <strain evidence="2 3">BCCO 10_0798</strain>
    </source>
</reference>
<dbReference type="NCBIfam" id="TIGR00778">
    <property type="entry name" value="ahpD_dom"/>
    <property type="match status" value="1"/>
</dbReference>
<protein>
    <submittedName>
        <fullName evidence="2">Carboxymuconolactone decarboxylase family protein</fullName>
    </submittedName>
</protein>